<name>A0A2M6ITG4_9BACT</name>
<comment type="caution">
    <text evidence="9">The sequence shown here is derived from an EMBL/GenBank/DDBJ whole genome shotgun (WGS) entry which is preliminary data.</text>
</comment>
<dbReference type="InterPro" id="IPR029044">
    <property type="entry name" value="Nucleotide-diphossugar_trans"/>
</dbReference>
<proteinExistence type="predicted"/>
<dbReference type="AlphaFoldDB" id="A0A2M6ITG4"/>
<reference evidence="9 10" key="1">
    <citation type="submission" date="2017-09" db="EMBL/GenBank/DDBJ databases">
        <title>Depth-based differentiation of microbial function through sediment-hosted aquifers and enrichment of novel symbionts in the deep terrestrial subsurface.</title>
        <authorList>
            <person name="Probst A.J."/>
            <person name="Ladd B."/>
            <person name="Jarett J.K."/>
            <person name="Geller-Mcgrath D.E."/>
            <person name="Sieber C.M."/>
            <person name="Emerson J.B."/>
            <person name="Anantharaman K."/>
            <person name="Thomas B.C."/>
            <person name="Malmstrom R."/>
            <person name="Stieglmeier M."/>
            <person name="Klingl A."/>
            <person name="Woyke T."/>
            <person name="Ryan C.M."/>
            <person name="Banfield J.F."/>
        </authorList>
    </citation>
    <scope>NUCLEOTIDE SEQUENCE [LARGE SCALE GENOMIC DNA]</scope>
    <source>
        <strain evidence="9">CG11_big_fil_rev_8_21_14_0_20_36_8</strain>
    </source>
</reference>
<evidence type="ECO:0000256" key="2">
    <source>
        <dbReference type="ARBA" id="ARBA00022676"/>
    </source>
</evidence>
<evidence type="ECO:0000256" key="6">
    <source>
        <dbReference type="ARBA" id="ARBA00023136"/>
    </source>
</evidence>
<dbReference type="InterPro" id="IPR001173">
    <property type="entry name" value="Glyco_trans_2-like"/>
</dbReference>
<dbReference type="InterPro" id="IPR050256">
    <property type="entry name" value="Glycosyltransferase_2"/>
</dbReference>
<feature type="transmembrane region" description="Helical" evidence="7">
    <location>
        <begin position="264"/>
        <end position="290"/>
    </location>
</feature>
<keyword evidence="3 9" id="KW-0808">Transferase</keyword>
<dbReference type="CDD" id="cd04187">
    <property type="entry name" value="DPM1_like_bac"/>
    <property type="match status" value="1"/>
</dbReference>
<keyword evidence="4 7" id="KW-0812">Transmembrane</keyword>
<dbReference type="SUPFAM" id="SSF53448">
    <property type="entry name" value="Nucleotide-diphospho-sugar transferases"/>
    <property type="match status" value="1"/>
</dbReference>
<dbReference type="PANTHER" id="PTHR48090">
    <property type="entry name" value="UNDECAPRENYL-PHOSPHATE 4-DEOXY-4-FORMAMIDO-L-ARABINOSE TRANSFERASE-RELATED"/>
    <property type="match status" value="1"/>
</dbReference>
<accession>A0A2M6ITG4</accession>
<dbReference type="EMBL" id="PCVM01000090">
    <property type="protein sequence ID" value="PIQ73193.1"/>
    <property type="molecule type" value="Genomic_DNA"/>
</dbReference>
<comment type="subcellular location">
    <subcellularLocation>
        <location evidence="1">Membrane</location>
        <topology evidence="1">Multi-pass membrane protein</topology>
    </subcellularLocation>
</comment>
<evidence type="ECO:0000313" key="10">
    <source>
        <dbReference type="Proteomes" id="UP000231056"/>
    </source>
</evidence>
<feature type="transmembrane region" description="Helical" evidence="7">
    <location>
        <begin position="231"/>
        <end position="252"/>
    </location>
</feature>
<organism evidence="9 10">
    <name type="scientific">Candidatus Roizmanbacteria bacterium CG11_big_fil_rev_8_21_14_0_20_36_8</name>
    <dbReference type="NCBI Taxonomy" id="1974856"/>
    <lineage>
        <taxon>Bacteria</taxon>
        <taxon>Candidatus Roizmaniibacteriota</taxon>
    </lineage>
</organism>
<evidence type="ECO:0000256" key="7">
    <source>
        <dbReference type="SAM" id="Phobius"/>
    </source>
</evidence>
<protein>
    <submittedName>
        <fullName evidence="9">Glycosyltransferase</fullName>
    </submittedName>
</protein>
<evidence type="ECO:0000256" key="3">
    <source>
        <dbReference type="ARBA" id="ARBA00022679"/>
    </source>
</evidence>
<evidence type="ECO:0000256" key="4">
    <source>
        <dbReference type="ARBA" id="ARBA00022692"/>
    </source>
</evidence>
<dbReference type="Pfam" id="PF00535">
    <property type="entry name" value="Glycos_transf_2"/>
    <property type="match status" value="1"/>
</dbReference>
<dbReference type="GO" id="GO:0016757">
    <property type="term" value="F:glycosyltransferase activity"/>
    <property type="evidence" value="ECO:0007669"/>
    <property type="project" value="UniProtKB-KW"/>
</dbReference>
<evidence type="ECO:0000256" key="5">
    <source>
        <dbReference type="ARBA" id="ARBA00022989"/>
    </source>
</evidence>
<keyword evidence="2" id="KW-0328">Glycosyltransferase</keyword>
<sequence length="311" mass="35841">MSKKLISFVIPVYNESESIPHLLKELATFIEKNESYDFEIMLVENGSTDDSYELLSTYAKKDKRFKVLQLSRNFECDGGIAAGLKYIKGDACVVMMADMQEPIEVVKKFIAKWEEGYEIVYGVVKKRTAGIVRNISSILFYKLLNMATHDSFPENVSDFRLMDRRVYEVVNNMPEQNKYLRGLVVWTGFKQSGVEFNRVNRVAGKSKADFITVARVAKNAFFSFSYLPLRFVTYTGIIMTIFSFVLIIYYLILFAIEGRVNPGITSILLLMLFLFGILFFILGIISEYIARIYEEAKDRPTHILRNKINIK</sequence>
<evidence type="ECO:0000256" key="1">
    <source>
        <dbReference type="ARBA" id="ARBA00004141"/>
    </source>
</evidence>
<feature type="domain" description="Glycosyltransferase 2-like" evidence="8">
    <location>
        <begin position="7"/>
        <end position="168"/>
    </location>
</feature>
<gene>
    <name evidence="9" type="ORF">COV58_03845</name>
</gene>
<evidence type="ECO:0000313" key="9">
    <source>
        <dbReference type="EMBL" id="PIQ73193.1"/>
    </source>
</evidence>
<dbReference type="Gene3D" id="3.90.550.10">
    <property type="entry name" value="Spore Coat Polysaccharide Biosynthesis Protein SpsA, Chain A"/>
    <property type="match status" value="1"/>
</dbReference>
<dbReference type="PANTHER" id="PTHR48090:SF1">
    <property type="entry name" value="PROPHAGE BACTOPRENOL GLUCOSYL TRANSFERASE HOMOLOG"/>
    <property type="match status" value="1"/>
</dbReference>
<evidence type="ECO:0000259" key="8">
    <source>
        <dbReference type="Pfam" id="PF00535"/>
    </source>
</evidence>
<dbReference type="GO" id="GO:0005886">
    <property type="term" value="C:plasma membrane"/>
    <property type="evidence" value="ECO:0007669"/>
    <property type="project" value="TreeGrafter"/>
</dbReference>
<dbReference type="Proteomes" id="UP000231056">
    <property type="component" value="Unassembled WGS sequence"/>
</dbReference>
<keyword evidence="5 7" id="KW-1133">Transmembrane helix</keyword>
<keyword evidence="6 7" id="KW-0472">Membrane</keyword>